<dbReference type="Proteomes" id="UP000604046">
    <property type="component" value="Unassembled WGS sequence"/>
</dbReference>
<dbReference type="AlphaFoldDB" id="A0A812MII2"/>
<evidence type="ECO:0000313" key="3">
    <source>
        <dbReference type="Proteomes" id="UP000604046"/>
    </source>
</evidence>
<organism evidence="2 3">
    <name type="scientific">Symbiodinium natans</name>
    <dbReference type="NCBI Taxonomy" id="878477"/>
    <lineage>
        <taxon>Eukaryota</taxon>
        <taxon>Sar</taxon>
        <taxon>Alveolata</taxon>
        <taxon>Dinophyceae</taxon>
        <taxon>Suessiales</taxon>
        <taxon>Symbiodiniaceae</taxon>
        <taxon>Symbiodinium</taxon>
    </lineage>
</organism>
<protein>
    <recommendedName>
        <fullName evidence="4">Pentatricopeptide repeat-containing protein, chloroplastic</fullName>
    </recommendedName>
</protein>
<reference evidence="2" key="1">
    <citation type="submission" date="2021-02" db="EMBL/GenBank/DDBJ databases">
        <authorList>
            <person name="Dougan E. K."/>
            <person name="Rhodes N."/>
            <person name="Thang M."/>
            <person name="Chan C."/>
        </authorList>
    </citation>
    <scope>NUCLEOTIDE SEQUENCE</scope>
</reference>
<proteinExistence type="predicted"/>
<name>A0A812MII2_9DINO</name>
<gene>
    <name evidence="2" type="ORF">SNAT2548_LOCUS14341</name>
</gene>
<comment type="caution">
    <text evidence="2">The sequence shown here is derived from an EMBL/GenBank/DDBJ whole genome shotgun (WGS) entry which is preliminary data.</text>
</comment>
<dbReference type="PANTHER" id="PTHR47447">
    <property type="entry name" value="OS03G0856100 PROTEIN"/>
    <property type="match status" value="1"/>
</dbReference>
<accession>A0A812MII2</accession>
<dbReference type="EMBL" id="CAJNDS010001657">
    <property type="protein sequence ID" value="CAE7270297.1"/>
    <property type="molecule type" value="Genomic_DNA"/>
</dbReference>
<evidence type="ECO:0000313" key="2">
    <source>
        <dbReference type="EMBL" id="CAE7270297.1"/>
    </source>
</evidence>
<evidence type="ECO:0000256" key="1">
    <source>
        <dbReference type="ARBA" id="ARBA00022737"/>
    </source>
</evidence>
<keyword evidence="1" id="KW-0677">Repeat</keyword>
<dbReference type="Gene3D" id="1.25.40.10">
    <property type="entry name" value="Tetratricopeptide repeat domain"/>
    <property type="match status" value="2"/>
</dbReference>
<evidence type="ECO:0008006" key="4">
    <source>
        <dbReference type="Google" id="ProtNLM"/>
    </source>
</evidence>
<dbReference type="OrthoDB" id="447244at2759"/>
<keyword evidence="3" id="KW-1185">Reference proteome</keyword>
<dbReference type="InterPro" id="IPR011990">
    <property type="entry name" value="TPR-like_helical_dom_sf"/>
</dbReference>
<sequence>MERRLLLRRLRQENVGEWGLRATLELCWRFPDRLTKVDDVLEVLAACRRLNSWELALAFWARFHDRLPHVSTANVCIPACAENGAWRCAIMVFESTASSGLELDISTHNAAASAASRALGWQGAIRVVQDGGERHLRLDAVSLNTVAGLAVPTLKTGVFHWTWSAFCVSQLFHLGVLPDAVSFTSATVAAARSSAWCQAAAIAAAEVDVPDETDGLTCSSASVLGLSRVGLWDAAARLAEQLRVAGEKLNTILANGVLSACENGRCWRSALCWASDVRHSSLTTTAASAVLSACGGSSVWDHAVGLIQLAQCSAAHDSLDAFTYSAWISSCSAAGLWEAALRTWGFSRQVDAASVASNTAGLAALGRAQQWRRMLDLLAASGLQPASGARTSSECFNAALQGCYDSQRWLLSLDLLTASRMLRCSLDRTGSGCFLRTCGTALLWMVAADLLDVRRNWPPVDIGDQTWNANCWACEASSVPVDWPGNGGSGMLTNILAGTAR</sequence>
<dbReference type="PANTHER" id="PTHR47447:SF17">
    <property type="entry name" value="OS12G0638900 PROTEIN"/>
    <property type="match status" value="1"/>
</dbReference>